<organism evidence="2 3">
    <name type="scientific">candidate division KSB3 bacterium</name>
    <dbReference type="NCBI Taxonomy" id="2044937"/>
    <lineage>
        <taxon>Bacteria</taxon>
        <taxon>candidate division KSB3</taxon>
    </lineage>
</organism>
<dbReference type="Gene3D" id="1.20.1640.10">
    <property type="entry name" value="Multidrug efflux transporter AcrB transmembrane domain"/>
    <property type="match status" value="1"/>
</dbReference>
<dbReference type="GO" id="GO:0042910">
    <property type="term" value="F:xenobiotic transmembrane transporter activity"/>
    <property type="evidence" value="ECO:0007669"/>
    <property type="project" value="TreeGrafter"/>
</dbReference>
<dbReference type="AlphaFoldDB" id="A0A2G6KBA6"/>
<evidence type="ECO:0000313" key="2">
    <source>
        <dbReference type="EMBL" id="PIE32650.1"/>
    </source>
</evidence>
<protein>
    <submittedName>
        <fullName evidence="2">Uncharacterized protein</fullName>
    </submittedName>
</protein>
<comment type="caution">
    <text evidence="2">The sequence shown here is derived from an EMBL/GenBank/DDBJ whole genome shotgun (WGS) entry which is preliminary data.</text>
</comment>
<dbReference type="InterPro" id="IPR001036">
    <property type="entry name" value="Acrflvin-R"/>
</dbReference>
<feature type="transmembrane region" description="Helical" evidence="1">
    <location>
        <begin position="45"/>
        <end position="64"/>
    </location>
</feature>
<gene>
    <name evidence="2" type="ORF">CSA56_14755</name>
</gene>
<dbReference type="EMBL" id="PDSK01000110">
    <property type="protein sequence ID" value="PIE32650.1"/>
    <property type="molecule type" value="Genomic_DNA"/>
</dbReference>
<accession>A0A2G6KBA6</accession>
<dbReference type="Pfam" id="PF00873">
    <property type="entry name" value="ACR_tran"/>
    <property type="match status" value="1"/>
</dbReference>
<dbReference type="PANTHER" id="PTHR32063">
    <property type="match status" value="1"/>
</dbReference>
<sequence length="109" mass="11625">MGVIGLEGVVLDNVLVVVGQLNDLIRRCKDENMLALIAEGAADRLHPAILTTVTIVIGLVPLTYSFGGEDAMMEPMAMALGYGLLFAMPITLILLQGKYSCFSSMPVVL</sequence>
<keyword evidence="1" id="KW-1133">Transmembrane helix</keyword>
<proteinExistence type="predicted"/>
<dbReference type="SUPFAM" id="SSF82866">
    <property type="entry name" value="Multidrug efflux transporter AcrB transmembrane domain"/>
    <property type="match status" value="1"/>
</dbReference>
<keyword evidence="1" id="KW-0472">Membrane</keyword>
<evidence type="ECO:0000256" key="1">
    <source>
        <dbReference type="SAM" id="Phobius"/>
    </source>
</evidence>
<keyword evidence="1" id="KW-0812">Transmembrane</keyword>
<reference evidence="2 3" key="1">
    <citation type="submission" date="2017-10" db="EMBL/GenBank/DDBJ databases">
        <title>Novel microbial diversity and functional potential in the marine mammal oral microbiome.</title>
        <authorList>
            <person name="Dudek N.K."/>
            <person name="Sun C.L."/>
            <person name="Burstein D."/>
            <person name="Kantor R.S."/>
            <person name="Aliaga Goltsman D.S."/>
            <person name="Bik E.M."/>
            <person name="Thomas B.C."/>
            <person name="Banfield J.F."/>
            <person name="Relman D.A."/>
        </authorList>
    </citation>
    <scope>NUCLEOTIDE SEQUENCE [LARGE SCALE GENOMIC DNA]</scope>
    <source>
        <strain evidence="2">DOLJORAL78_47_16</strain>
    </source>
</reference>
<dbReference type="GO" id="GO:0005886">
    <property type="term" value="C:plasma membrane"/>
    <property type="evidence" value="ECO:0007669"/>
    <property type="project" value="TreeGrafter"/>
</dbReference>
<dbReference type="PANTHER" id="PTHR32063:SF33">
    <property type="entry name" value="RND SUPERFAMILY EFFLUX PUMP PERMEASE COMPONENT"/>
    <property type="match status" value="1"/>
</dbReference>
<evidence type="ECO:0000313" key="3">
    <source>
        <dbReference type="Proteomes" id="UP000230821"/>
    </source>
</evidence>
<feature type="transmembrane region" description="Helical" evidence="1">
    <location>
        <begin position="76"/>
        <end position="95"/>
    </location>
</feature>
<name>A0A2G6KBA6_9BACT</name>
<dbReference type="Proteomes" id="UP000230821">
    <property type="component" value="Unassembled WGS sequence"/>
</dbReference>